<dbReference type="EMBL" id="VSRR010129745">
    <property type="protein sequence ID" value="MPD02064.1"/>
    <property type="molecule type" value="Genomic_DNA"/>
</dbReference>
<protein>
    <submittedName>
        <fullName evidence="1">Uncharacterized protein</fullName>
    </submittedName>
</protein>
<name>A0A5B7K673_PORTR</name>
<keyword evidence="2" id="KW-1185">Reference proteome</keyword>
<accession>A0A5B7K673</accession>
<proteinExistence type="predicted"/>
<gene>
    <name evidence="1" type="ORF">E2C01_097619</name>
</gene>
<evidence type="ECO:0000313" key="2">
    <source>
        <dbReference type="Proteomes" id="UP000324222"/>
    </source>
</evidence>
<sequence>MWVESHCDDCLVHLTVWRLLVECPSMDDMRKQSFPVSGPEGGRNFPPCSNARRSFLILPILFSSVSREPSSDEVIGLVTVPEVRLDPPPPPPPPPVFGS</sequence>
<dbReference type="AlphaFoldDB" id="A0A5B7K673"/>
<reference evidence="1 2" key="1">
    <citation type="submission" date="2019-05" db="EMBL/GenBank/DDBJ databases">
        <title>Another draft genome of Portunus trituberculatus and its Hox gene families provides insights of decapod evolution.</title>
        <authorList>
            <person name="Jeong J.-H."/>
            <person name="Song I."/>
            <person name="Kim S."/>
            <person name="Choi T."/>
            <person name="Kim D."/>
            <person name="Ryu S."/>
            <person name="Kim W."/>
        </authorList>
    </citation>
    <scope>NUCLEOTIDE SEQUENCE [LARGE SCALE GENOMIC DNA]</scope>
    <source>
        <tissue evidence="1">Muscle</tissue>
    </source>
</reference>
<comment type="caution">
    <text evidence="1">The sequence shown here is derived from an EMBL/GenBank/DDBJ whole genome shotgun (WGS) entry which is preliminary data.</text>
</comment>
<dbReference type="Proteomes" id="UP000324222">
    <property type="component" value="Unassembled WGS sequence"/>
</dbReference>
<evidence type="ECO:0000313" key="1">
    <source>
        <dbReference type="EMBL" id="MPD02064.1"/>
    </source>
</evidence>
<organism evidence="1 2">
    <name type="scientific">Portunus trituberculatus</name>
    <name type="common">Swimming crab</name>
    <name type="synonym">Neptunus trituberculatus</name>
    <dbReference type="NCBI Taxonomy" id="210409"/>
    <lineage>
        <taxon>Eukaryota</taxon>
        <taxon>Metazoa</taxon>
        <taxon>Ecdysozoa</taxon>
        <taxon>Arthropoda</taxon>
        <taxon>Crustacea</taxon>
        <taxon>Multicrustacea</taxon>
        <taxon>Malacostraca</taxon>
        <taxon>Eumalacostraca</taxon>
        <taxon>Eucarida</taxon>
        <taxon>Decapoda</taxon>
        <taxon>Pleocyemata</taxon>
        <taxon>Brachyura</taxon>
        <taxon>Eubrachyura</taxon>
        <taxon>Portunoidea</taxon>
        <taxon>Portunidae</taxon>
        <taxon>Portuninae</taxon>
        <taxon>Portunus</taxon>
    </lineage>
</organism>